<organism evidence="3 4">
    <name type="scientific">Pseudomonas kielensis</name>
    <dbReference type="NCBI Taxonomy" id="2762577"/>
    <lineage>
        <taxon>Bacteria</taxon>
        <taxon>Pseudomonadati</taxon>
        <taxon>Pseudomonadota</taxon>
        <taxon>Gammaproteobacteria</taxon>
        <taxon>Pseudomonadales</taxon>
        <taxon>Pseudomonadaceae</taxon>
        <taxon>Pseudomonas</taxon>
    </lineage>
</organism>
<dbReference type="Gene3D" id="3.90.550.10">
    <property type="entry name" value="Spore Coat Polysaccharide Biosynthesis Protein SpsA, Chain A"/>
    <property type="match status" value="1"/>
</dbReference>
<dbReference type="InterPro" id="IPR029044">
    <property type="entry name" value="Nucleotide-diphossugar_trans"/>
</dbReference>
<feature type="domain" description="Glycosyltransferase 2-like" evidence="2">
    <location>
        <begin position="6"/>
        <end position="118"/>
    </location>
</feature>
<dbReference type="EMBL" id="JACMYG010000001">
    <property type="protein sequence ID" value="MBC2688472.1"/>
    <property type="molecule type" value="Genomic_DNA"/>
</dbReference>
<name>A0A7X1G9S3_9PSED</name>
<evidence type="ECO:0000259" key="2">
    <source>
        <dbReference type="Pfam" id="PF00535"/>
    </source>
</evidence>
<proteinExistence type="predicted"/>
<reference evidence="3 4" key="1">
    <citation type="submission" date="2020-08" db="EMBL/GenBank/DDBJ databases">
        <title>Pseudomonas sp. nov.</title>
        <authorList>
            <person name="Gieschler S."/>
            <person name="Fiedler G."/>
            <person name="Brinks E."/>
            <person name="Boehnlein C."/>
            <person name="Franz C.M.A.P."/>
            <person name="Kabisch J."/>
        </authorList>
    </citation>
    <scope>NUCLEOTIDE SEQUENCE [LARGE SCALE GENOMIC DNA]</scope>
    <source>
        <strain evidence="3 4">MBT-1</strain>
    </source>
</reference>
<dbReference type="Proteomes" id="UP000526003">
    <property type="component" value="Unassembled WGS sequence"/>
</dbReference>
<keyword evidence="1" id="KW-0997">Cell inner membrane</keyword>
<protein>
    <submittedName>
        <fullName evidence="3">Glycosyltransferase family 2 protein</fullName>
    </submittedName>
</protein>
<keyword evidence="4" id="KW-1185">Reference proteome</keyword>
<keyword evidence="3" id="KW-0808">Transferase</keyword>
<evidence type="ECO:0000313" key="4">
    <source>
        <dbReference type="Proteomes" id="UP000526003"/>
    </source>
</evidence>
<dbReference type="GO" id="GO:0016740">
    <property type="term" value="F:transferase activity"/>
    <property type="evidence" value="ECO:0007669"/>
    <property type="project" value="UniProtKB-KW"/>
</dbReference>
<comment type="caution">
    <text evidence="3">The sequence shown here is derived from an EMBL/GenBank/DDBJ whole genome shotgun (WGS) entry which is preliminary data.</text>
</comment>
<accession>A0A7X1G9S3</accession>
<dbReference type="PANTHER" id="PTHR10859:SF91">
    <property type="entry name" value="DOLICHYL-PHOSPHATE BETA-GLUCOSYLTRANSFERASE"/>
    <property type="match status" value="1"/>
</dbReference>
<sequence>MHNPCAVIPVYNHETAIARVVEALLAADLPCILVDDASSPACAAVLDALGQRPKVFVLRLSVNQGKGGAVMHGLREAARLGYSHALQVDADGQHDLQDAARFIACSKAHPEALVCGYPLYDASVPKGRLYARYLTHVMVWINTLSLQIRDSMCGYRVYPLPPTLALIDSANIGQRMDFDSDILVRLAWRNQPMLWLQTRVHYPLDGVSHFRLFHDNVLITRMHTRLFFGMLLRSPALLWRRWRR</sequence>
<dbReference type="AlphaFoldDB" id="A0A7X1G9S3"/>
<evidence type="ECO:0000256" key="1">
    <source>
        <dbReference type="ARBA" id="ARBA00022519"/>
    </source>
</evidence>
<dbReference type="GO" id="GO:0006487">
    <property type="term" value="P:protein N-linked glycosylation"/>
    <property type="evidence" value="ECO:0007669"/>
    <property type="project" value="TreeGrafter"/>
</dbReference>
<keyword evidence="1" id="KW-1003">Cell membrane</keyword>
<evidence type="ECO:0000313" key="3">
    <source>
        <dbReference type="EMBL" id="MBC2688472.1"/>
    </source>
</evidence>
<dbReference type="InterPro" id="IPR001173">
    <property type="entry name" value="Glyco_trans_2-like"/>
</dbReference>
<keyword evidence="1" id="KW-0472">Membrane</keyword>
<dbReference type="SUPFAM" id="SSF53448">
    <property type="entry name" value="Nucleotide-diphospho-sugar transferases"/>
    <property type="match status" value="1"/>
</dbReference>
<dbReference type="PANTHER" id="PTHR10859">
    <property type="entry name" value="GLYCOSYL TRANSFERASE"/>
    <property type="match status" value="1"/>
</dbReference>
<dbReference type="CDD" id="cd04179">
    <property type="entry name" value="DPM_DPG-synthase_like"/>
    <property type="match status" value="1"/>
</dbReference>
<dbReference type="Pfam" id="PF00535">
    <property type="entry name" value="Glycos_transf_2"/>
    <property type="match status" value="1"/>
</dbReference>
<gene>
    <name evidence="3" type="ORF">H7995_01520</name>
</gene>
<dbReference type="RefSeq" id="WP_185817857.1">
    <property type="nucleotide sequence ID" value="NZ_JACMYG010000001.1"/>
</dbReference>